<dbReference type="RefSeq" id="WP_089233836.1">
    <property type="nucleotide sequence ID" value="NZ_FZOY01000005.1"/>
</dbReference>
<evidence type="ECO:0000313" key="3">
    <source>
        <dbReference type="Proteomes" id="UP000198426"/>
    </source>
</evidence>
<organism evidence="2 3">
    <name type="scientific">Tropicimonas sediminicola</name>
    <dbReference type="NCBI Taxonomy" id="1031541"/>
    <lineage>
        <taxon>Bacteria</taxon>
        <taxon>Pseudomonadati</taxon>
        <taxon>Pseudomonadota</taxon>
        <taxon>Alphaproteobacteria</taxon>
        <taxon>Rhodobacterales</taxon>
        <taxon>Roseobacteraceae</taxon>
        <taxon>Tropicimonas</taxon>
    </lineage>
</organism>
<protein>
    <submittedName>
        <fullName evidence="2">UDP-glucose 4-epimerase</fullName>
    </submittedName>
</protein>
<dbReference type="InterPro" id="IPR050177">
    <property type="entry name" value="Lipid_A_modif_metabolic_enz"/>
</dbReference>
<sequence>MKKTKSERPSKAERFLVTGGCGFIGAALCRLLREQGAEVVVLDDLSSGDPTRLPPDVKLIRGDICDRVAVDRALDGATGVFHLAAVASVELCARNPDATRRTNLHGTSALLDAAGDLPFVFTSSAAVYGEQVTLPIDEDATPAPMSSYATDKLGSEQHLQDAARERGARCVALRPFNIFGPGQAPRSPYTGVLTRFVESASSGLSLSVNGDGGQTRDFVHVNDVARALSGSMQVACKAERGYFAAINICSGQGISILELARLVNRLANSRAPISFGPERPGDIRHSTGDPTLAETAIGFRVEMPFEAGIAEMLAGRADRLAARQGAPG</sequence>
<dbReference type="AlphaFoldDB" id="A0A239JGD8"/>
<evidence type="ECO:0000313" key="2">
    <source>
        <dbReference type="EMBL" id="SNT04890.1"/>
    </source>
</evidence>
<dbReference type="PANTHER" id="PTHR43245">
    <property type="entry name" value="BIFUNCTIONAL POLYMYXIN RESISTANCE PROTEIN ARNA"/>
    <property type="match status" value="1"/>
</dbReference>
<dbReference type="PANTHER" id="PTHR43245:SF13">
    <property type="entry name" value="UDP-D-APIOSE_UDP-D-XYLOSE SYNTHASE 2"/>
    <property type="match status" value="1"/>
</dbReference>
<dbReference type="EMBL" id="FZOY01000005">
    <property type="protein sequence ID" value="SNT04890.1"/>
    <property type="molecule type" value="Genomic_DNA"/>
</dbReference>
<dbReference type="Pfam" id="PF01370">
    <property type="entry name" value="Epimerase"/>
    <property type="match status" value="1"/>
</dbReference>
<evidence type="ECO:0000259" key="1">
    <source>
        <dbReference type="Pfam" id="PF01370"/>
    </source>
</evidence>
<accession>A0A239JGD8</accession>
<dbReference type="Gene3D" id="3.40.50.720">
    <property type="entry name" value="NAD(P)-binding Rossmann-like Domain"/>
    <property type="match status" value="1"/>
</dbReference>
<feature type="domain" description="NAD-dependent epimerase/dehydratase" evidence="1">
    <location>
        <begin position="16"/>
        <end position="229"/>
    </location>
</feature>
<proteinExistence type="predicted"/>
<keyword evidence="3" id="KW-1185">Reference proteome</keyword>
<dbReference type="InterPro" id="IPR036291">
    <property type="entry name" value="NAD(P)-bd_dom_sf"/>
</dbReference>
<dbReference type="InterPro" id="IPR001509">
    <property type="entry name" value="Epimerase_deHydtase"/>
</dbReference>
<reference evidence="2 3" key="1">
    <citation type="submission" date="2017-06" db="EMBL/GenBank/DDBJ databases">
        <authorList>
            <person name="Kim H.J."/>
            <person name="Triplett B.A."/>
        </authorList>
    </citation>
    <scope>NUCLEOTIDE SEQUENCE [LARGE SCALE GENOMIC DNA]</scope>
    <source>
        <strain evidence="2 3">DSM 29339</strain>
    </source>
</reference>
<name>A0A239JGD8_9RHOB</name>
<dbReference type="SUPFAM" id="SSF51735">
    <property type="entry name" value="NAD(P)-binding Rossmann-fold domains"/>
    <property type="match status" value="1"/>
</dbReference>
<dbReference type="OrthoDB" id="9801785at2"/>
<gene>
    <name evidence="2" type="ORF">SAMN05421757_105268</name>
</gene>
<dbReference type="Proteomes" id="UP000198426">
    <property type="component" value="Unassembled WGS sequence"/>
</dbReference>